<dbReference type="PATRIC" id="fig|1395516.4.peg.1045"/>
<organism evidence="1">
    <name type="scientific">Pseudomonas moraviensis R28-S</name>
    <dbReference type="NCBI Taxonomy" id="1395516"/>
    <lineage>
        <taxon>Bacteria</taxon>
        <taxon>Pseudomonadati</taxon>
        <taxon>Pseudomonadota</taxon>
        <taxon>Gammaproteobacteria</taxon>
        <taxon>Pseudomonadales</taxon>
        <taxon>Pseudomonadaceae</taxon>
        <taxon>Pseudomonas</taxon>
    </lineage>
</organism>
<dbReference type="HOGENOM" id="CLU_1459956_0_0_6"/>
<dbReference type="EMBL" id="AYMZ01000003">
    <property type="protein sequence ID" value="ETF08370.1"/>
    <property type="molecule type" value="Genomic_DNA"/>
</dbReference>
<dbReference type="AlphaFoldDB" id="V8R9Y6"/>
<name>V8R9Y6_9PSED</name>
<protein>
    <recommendedName>
        <fullName evidence="2">Prophage PssSM-02</fullName>
    </recommendedName>
</protein>
<dbReference type="Proteomes" id="UP000024771">
    <property type="component" value="Chromosome"/>
</dbReference>
<dbReference type="RefSeq" id="WP_024011810.1">
    <property type="nucleotide sequence ID" value="NZ_CM002330.1"/>
</dbReference>
<gene>
    <name evidence="1" type="ORF">PMO01_05120</name>
</gene>
<comment type="caution">
    <text evidence="1">The sequence shown here is derived from an EMBL/GenBank/DDBJ whole genome shotgun (WGS) entry which is preliminary data.</text>
</comment>
<evidence type="ECO:0000313" key="1">
    <source>
        <dbReference type="EMBL" id="ETF08370.1"/>
    </source>
</evidence>
<evidence type="ECO:0008006" key="2">
    <source>
        <dbReference type="Google" id="ProtNLM"/>
    </source>
</evidence>
<sequence>MDKNTKILIPEIPGEWTQRQRNGNLNVWNGADHHRFHRTTTDLPEVSLRPPENGLYAERIDGAWYWVSGCAKCNGTGEKYSYSVCDKHNVCRLCGTHRSKLTETPWGHPDGFTCKPCQDAEDAVAKAAALAKVAETDYDEWDYRNLDECKCPHCATVIHIEAEDYGDKNMACDTCGGMFELVTEYSVSFTTTVIGERIIA</sequence>
<accession>V8R9Y6</accession>
<reference evidence="1" key="1">
    <citation type="journal article" date="2014" name="Genome Announc.">
        <title>Draft Genome Sequence of Pseudomonas moraviensis R28-S.</title>
        <authorList>
            <person name="Hunter S.S."/>
            <person name="Yano H."/>
            <person name="Loftie-Eaton W."/>
            <person name="Hughes J."/>
            <person name="De Gelder L."/>
            <person name="Stragier P."/>
            <person name="De Vos P."/>
            <person name="Settles M.L."/>
            <person name="Top E.M."/>
        </authorList>
    </citation>
    <scope>NUCLEOTIDE SEQUENCE [LARGE SCALE GENOMIC DNA]</scope>
    <source>
        <strain evidence="1">R28-S</strain>
    </source>
</reference>
<proteinExistence type="predicted"/>
<dbReference type="eggNOG" id="ENOG5033XMQ">
    <property type="taxonomic scope" value="Bacteria"/>
</dbReference>